<feature type="domain" description="GGDEF" evidence="4">
    <location>
        <begin position="217"/>
        <end position="349"/>
    </location>
</feature>
<dbReference type="OrthoDB" id="9812260at2"/>
<dbReference type="InterPro" id="IPR043128">
    <property type="entry name" value="Rev_trsase/Diguanyl_cyclase"/>
</dbReference>
<gene>
    <name evidence="5" type="ORF">SAMN05216382_2473</name>
</gene>
<dbReference type="GO" id="GO:0043709">
    <property type="term" value="P:cell adhesion involved in single-species biofilm formation"/>
    <property type="evidence" value="ECO:0007669"/>
    <property type="project" value="TreeGrafter"/>
</dbReference>
<name>A0A1H7S855_9SPHN</name>
<dbReference type="EC" id="2.7.7.65" evidence="1"/>
<feature type="coiled-coil region" evidence="3">
    <location>
        <begin position="157"/>
        <end position="191"/>
    </location>
</feature>
<dbReference type="GO" id="GO:1902201">
    <property type="term" value="P:negative regulation of bacterial-type flagellum-dependent cell motility"/>
    <property type="evidence" value="ECO:0007669"/>
    <property type="project" value="TreeGrafter"/>
</dbReference>
<evidence type="ECO:0000256" key="3">
    <source>
        <dbReference type="SAM" id="Coils"/>
    </source>
</evidence>
<evidence type="ECO:0000259" key="4">
    <source>
        <dbReference type="PROSITE" id="PS50887"/>
    </source>
</evidence>
<dbReference type="STRING" id="1855283.SAMN05216382_2473"/>
<dbReference type="SMART" id="SM00267">
    <property type="entry name" value="GGDEF"/>
    <property type="match status" value="1"/>
</dbReference>
<dbReference type="PANTHER" id="PTHR45138:SF9">
    <property type="entry name" value="DIGUANYLATE CYCLASE DGCM-RELATED"/>
    <property type="match status" value="1"/>
</dbReference>
<accession>A0A1H7S855</accession>
<dbReference type="EMBL" id="FNZZ01000004">
    <property type="protein sequence ID" value="SEL68558.1"/>
    <property type="molecule type" value="Genomic_DNA"/>
</dbReference>
<dbReference type="GO" id="GO:0005886">
    <property type="term" value="C:plasma membrane"/>
    <property type="evidence" value="ECO:0007669"/>
    <property type="project" value="TreeGrafter"/>
</dbReference>
<dbReference type="InterPro" id="IPR029787">
    <property type="entry name" value="Nucleotide_cyclase"/>
</dbReference>
<dbReference type="InterPro" id="IPR050469">
    <property type="entry name" value="Diguanylate_Cyclase"/>
</dbReference>
<dbReference type="Proteomes" id="UP000199214">
    <property type="component" value="Unassembled WGS sequence"/>
</dbReference>
<dbReference type="PROSITE" id="PS50887">
    <property type="entry name" value="GGDEF"/>
    <property type="match status" value="1"/>
</dbReference>
<dbReference type="NCBIfam" id="TIGR00254">
    <property type="entry name" value="GGDEF"/>
    <property type="match status" value="1"/>
</dbReference>
<evidence type="ECO:0000256" key="2">
    <source>
        <dbReference type="ARBA" id="ARBA00034247"/>
    </source>
</evidence>
<evidence type="ECO:0000313" key="6">
    <source>
        <dbReference type="Proteomes" id="UP000199214"/>
    </source>
</evidence>
<keyword evidence="6" id="KW-1185">Reference proteome</keyword>
<reference evidence="6" key="1">
    <citation type="submission" date="2016-10" db="EMBL/GenBank/DDBJ databases">
        <authorList>
            <person name="Varghese N."/>
            <person name="Submissions S."/>
        </authorList>
    </citation>
    <scope>NUCLEOTIDE SEQUENCE [LARGE SCALE GENOMIC DNA]</scope>
    <source>
        <strain evidence="6">JS21-1</strain>
    </source>
</reference>
<dbReference type="RefSeq" id="WP_093006677.1">
    <property type="nucleotide sequence ID" value="NZ_FNZZ01000004.1"/>
</dbReference>
<dbReference type="AlphaFoldDB" id="A0A1H7S855"/>
<dbReference type="Gene3D" id="3.30.70.270">
    <property type="match status" value="1"/>
</dbReference>
<evidence type="ECO:0000313" key="5">
    <source>
        <dbReference type="EMBL" id="SEL68558.1"/>
    </source>
</evidence>
<organism evidence="5 6">
    <name type="scientific">Sphingomonas palmae</name>
    <dbReference type="NCBI Taxonomy" id="1855283"/>
    <lineage>
        <taxon>Bacteria</taxon>
        <taxon>Pseudomonadati</taxon>
        <taxon>Pseudomonadota</taxon>
        <taxon>Alphaproteobacteria</taxon>
        <taxon>Sphingomonadales</taxon>
        <taxon>Sphingomonadaceae</taxon>
        <taxon>Sphingomonas</taxon>
    </lineage>
</organism>
<dbReference type="InterPro" id="IPR000160">
    <property type="entry name" value="GGDEF_dom"/>
</dbReference>
<protein>
    <recommendedName>
        <fullName evidence="1">diguanylate cyclase</fullName>
        <ecNumber evidence="1">2.7.7.65</ecNumber>
    </recommendedName>
</protein>
<dbReference type="SUPFAM" id="SSF55073">
    <property type="entry name" value="Nucleotide cyclase"/>
    <property type="match status" value="1"/>
</dbReference>
<dbReference type="CDD" id="cd01949">
    <property type="entry name" value="GGDEF"/>
    <property type="match status" value="1"/>
</dbReference>
<sequence length="349" mass="37225">MRTGSEPQGVFAAVGAFLAEHRLGPEPANYAFAYDVVCNPLGVRAREMQALAADGVRLLAADVARLANVPISTALALVRDGPVEAAADSATPSDLGSDTGPDIELVARTLAQIEDFSDTLQSIHSETNHFGRDLAATAEVIRSSGPDAGVERISHLTAAMIERVHQAESRLEQAKSETAELRAALQEARTSAQTDPLTELLNRRAFDEHFAALPPDTAVALAICDIDHFKRVNDGFGHAVGDRVLKLVAQMLEREVACTVARYGGEEFALLFEAENEAAVLARIEAARDAIAARHLRDRDTNRPIGEINFSAGVAVGYAGDTLTPLMERADRALYAAKQAGRGQTIVAP</sequence>
<dbReference type="PANTHER" id="PTHR45138">
    <property type="entry name" value="REGULATORY COMPONENTS OF SENSORY TRANSDUCTION SYSTEM"/>
    <property type="match status" value="1"/>
</dbReference>
<evidence type="ECO:0000256" key="1">
    <source>
        <dbReference type="ARBA" id="ARBA00012528"/>
    </source>
</evidence>
<comment type="catalytic activity">
    <reaction evidence="2">
        <text>2 GTP = 3',3'-c-di-GMP + 2 diphosphate</text>
        <dbReference type="Rhea" id="RHEA:24898"/>
        <dbReference type="ChEBI" id="CHEBI:33019"/>
        <dbReference type="ChEBI" id="CHEBI:37565"/>
        <dbReference type="ChEBI" id="CHEBI:58805"/>
        <dbReference type="EC" id="2.7.7.65"/>
    </reaction>
</comment>
<dbReference type="GO" id="GO:0052621">
    <property type="term" value="F:diguanylate cyclase activity"/>
    <property type="evidence" value="ECO:0007669"/>
    <property type="project" value="UniProtKB-EC"/>
</dbReference>
<proteinExistence type="predicted"/>
<keyword evidence="3" id="KW-0175">Coiled coil</keyword>
<dbReference type="Pfam" id="PF00990">
    <property type="entry name" value="GGDEF"/>
    <property type="match status" value="1"/>
</dbReference>